<evidence type="ECO:0000256" key="1">
    <source>
        <dbReference type="SAM" id="Coils"/>
    </source>
</evidence>
<dbReference type="EMBL" id="CAADRA010000118">
    <property type="protein sequence ID" value="VFT78680.1"/>
    <property type="molecule type" value="Genomic_DNA"/>
</dbReference>
<dbReference type="AlphaFoldDB" id="A0A485K5Q2"/>
<name>A0A485K5Q2_9STRA</name>
<dbReference type="Proteomes" id="UP000332933">
    <property type="component" value="Unassembled WGS sequence"/>
</dbReference>
<organism evidence="3 4">
    <name type="scientific">Aphanomyces stellatus</name>
    <dbReference type="NCBI Taxonomy" id="120398"/>
    <lineage>
        <taxon>Eukaryota</taxon>
        <taxon>Sar</taxon>
        <taxon>Stramenopiles</taxon>
        <taxon>Oomycota</taxon>
        <taxon>Saprolegniomycetes</taxon>
        <taxon>Saprolegniales</taxon>
        <taxon>Verrucalvaceae</taxon>
        <taxon>Aphanomyces</taxon>
    </lineage>
</organism>
<protein>
    <submittedName>
        <fullName evidence="3">Aste57867_1464 protein</fullName>
    </submittedName>
</protein>
<evidence type="ECO:0000313" key="2">
    <source>
        <dbReference type="EMBL" id="KAF0718807.1"/>
    </source>
</evidence>
<evidence type="ECO:0000313" key="4">
    <source>
        <dbReference type="Proteomes" id="UP000332933"/>
    </source>
</evidence>
<proteinExistence type="predicted"/>
<keyword evidence="4" id="KW-1185">Reference proteome</keyword>
<dbReference type="EMBL" id="VJMH01000118">
    <property type="protein sequence ID" value="KAF0718807.1"/>
    <property type="molecule type" value="Genomic_DNA"/>
</dbReference>
<dbReference type="CDD" id="cd14686">
    <property type="entry name" value="bZIP"/>
    <property type="match status" value="1"/>
</dbReference>
<evidence type="ECO:0000313" key="3">
    <source>
        <dbReference type="EMBL" id="VFT78680.1"/>
    </source>
</evidence>
<reference evidence="2" key="2">
    <citation type="submission" date="2019-06" db="EMBL/GenBank/DDBJ databases">
        <title>Genomics analysis of Aphanomyces spp. identifies a new class of oomycete effector associated with host adaptation.</title>
        <authorList>
            <person name="Gaulin E."/>
        </authorList>
    </citation>
    <scope>NUCLEOTIDE SEQUENCE</scope>
    <source>
        <strain evidence="2">CBS 578.67</strain>
    </source>
</reference>
<keyword evidence="1" id="KW-0175">Coiled coil</keyword>
<feature type="coiled-coil region" evidence="1">
    <location>
        <begin position="23"/>
        <end position="50"/>
    </location>
</feature>
<sequence length="326" mass="37764">MQQEKRRKQHRLELGRQYVQKYRNARKTERATLKSELQALQEKLNQLVVRSQSRRPAPPPPATNPYHLAAQVLLTHNLSLRQEIERQYKLYHLLHFWVASLDPEPALAHRTSWLETTLVANPVARRHGYVWLTEKLLHTGQASMHVFADPAENAYVQSVRTSDTDDGVDVDAFEVHTQRTERGHFKEVAHRYWQHQAARVQSAAVLDRVHDYFFYCQMLYPATHARIYFVVRMFEEASRVVIANLSVHQDEAYALKAGEILCPHYSLVTFDRVDDTTTRVRESFISLKPLTVDGPISLAEFGRLRGFSTDGIQHRASYIEKIARLG</sequence>
<gene>
    <name evidence="3" type="primary">Aste57867_1464</name>
    <name evidence="2" type="ORF">As57867_001463</name>
    <name evidence="3" type="ORF">ASTE57867_1464</name>
</gene>
<reference evidence="3 4" key="1">
    <citation type="submission" date="2019-03" db="EMBL/GenBank/DDBJ databases">
        <authorList>
            <person name="Gaulin E."/>
            <person name="Dumas B."/>
        </authorList>
    </citation>
    <scope>NUCLEOTIDE SEQUENCE [LARGE SCALE GENOMIC DNA]</scope>
    <source>
        <strain evidence="3">CBS 568.67</strain>
    </source>
</reference>
<accession>A0A485K5Q2</accession>